<evidence type="ECO:0000313" key="2">
    <source>
        <dbReference type="EMBL" id="KAJ4346880.1"/>
    </source>
</evidence>
<accession>A0A9W9C5V0</accession>
<dbReference type="EMBL" id="JAPEUX010000008">
    <property type="protein sequence ID" value="KAJ4346880.1"/>
    <property type="molecule type" value="Genomic_DNA"/>
</dbReference>
<dbReference type="OrthoDB" id="3944128at2759"/>
<evidence type="ECO:0000313" key="3">
    <source>
        <dbReference type="Proteomes" id="UP001140513"/>
    </source>
</evidence>
<name>A0A9W9C5V0_9PLEO</name>
<feature type="compositionally biased region" description="Pro residues" evidence="1">
    <location>
        <begin position="211"/>
        <end position="237"/>
    </location>
</feature>
<dbReference type="Proteomes" id="UP001140513">
    <property type="component" value="Unassembled WGS sequence"/>
</dbReference>
<dbReference type="AlphaFoldDB" id="A0A9W9C5V0"/>
<reference evidence="2" key="1">
    <citation type="submission" date="2022-10" db="EMBL/GenBank/DDBJ databases">
        <title>Tapping the CABI collections for fungal endophytes: first genome assemblies for Collariella, Neodidymelliopsis, Ascochyta clinopodiicola, Didymella pomorum, Didymosphaeria variabile, Neocosmospora piperis and Neocucurbitaria cava.</title>
        <authorList>
            <person name="Hill R."/>
        </authorList>
    </citation>
    <scope>NUCLEOTIDE SEQUENCE</scope>
    <source>
        <strain evidence="2">IMI 356815</strain>
    </source>
</reference>
<proteinExistence type="predicted"/>
<protein>
    <submittedName>
        <fullName evidence="2">Uncharacterized protein</fullName>
    </submittedName>
</protein>
<sequence>MCAYSPTQKAVPPVPVTSYVPTTTEGFVVQNGKTLYKGNVYISIDQLEVGDNCGYTTVMHDVAFPVASTDVQSDRANEVNSGLWPVNWADFNEPVPWSAYAGGQGMTFPTRNSEEFGPSSDQYCKTAICGLSSVIPGKYNPWMILPQAIKHLDPEWADCDIPGGFTWFDPPIALHGAPAFLTTTSPDPASTPATPASPVSALPIQTSDPAPNDPPSSDPPASGPPTNDPPTDDPPTNDPLRMNPYK</sequence>
<comment type="caution">
    <text evidence="2">The sequence shown here is derived from an EMBL/GenBank/DDBJ whole genome shotgun (WGS) entry which is preliminary data.</text>
</comment>
<organism evidence="2 3">
    <name type="scientific">Didymosphaeria variabile</name>
    <dbReference type="NCBI Taxonomy" id="1932322"/>
    <lineage>
        <taxon>Eukaryota</taxon>
        <taxon>Fungi</taxon>
        <taxon>Dikarya</taxon>
        <taxon>Ascomycota</taxon>
        <taxon>Pezizomycotina</taxon>
        <taxon>Dothideomycetes</taxon>
        <taxon>Pleosporomycetidae</taxon>
        <taxon>Pleosporales</taxon>
        <taxon>Massarineae</taxon>
        <taxon>Didymosphaeriaceae</taxon>
        <taxon>Didymosphaeria</taxon>
    </lineage>
</organism>
<feature type="compositionally biased region" description="Low complexity" evidence="1">
    <location>
        <begin position="182"/>
        <end position="201"/>
    </location>
</feature>
<dbReference type="RefSeq" id="XP_056066680.1">
    <property type="nucleotide sequence ID" value="XM_056219553.1"/>
</dbReference>
<dbReference type="GeneID" id="80914343"/>
<gene>
    <name evidence="2" type="ORF">N0V89_010813</name>
</gene>
<feature type="region of interest" description="Disordered" evidence="1">
    <location>
        <begin position="179"/>
        <end position="246"/>
    </location>
</feature>
<keyword evidence="3" id="KW-1185">Reference proteome</keyword>
<evidence type="ECO:0000256" key="1">
    <source>
        <dbReference type="SAM" id="MobiDB-lite"/>
    </source>
</evidence>